<gene>
    <name evidence="5" type="ORF">ABIE08_001833</name>
</gene>
<evidence type="ECO:0000256" key="2">
    <source>
        <dbReference type="ARBA" id="ARBA00023125"/>
    </source>
</evidence>
<dbReference type="Pfam" id="PF12802">
    <property type="entry name" value="MarR_2"/>
    <property type="match status" value="1"/>
</dbReference>
<dbReference type="InterPro" id="IPR039422">
    <property type="entry name" value="MarR/SlyA-like"/>
</dbReference>
<dbReference type="InterPro" id="IPR036390">
    <property type="entry name" value="WH_DNA-bd_sf"/>
</dbReference>
<keyword evidence="1" id="KW-0805">Transcription regulation</keyword>
<dbReference type="EMBL" id="JBEPSM010000001">
    <property type="protein sequence ID" value="MET4633920.1"/>
    <property type="molecule type" value="Genomic_DNA"/>
</dbReference>
<organism evidence="5 6">
    <name type="scientific">Kaistia defluvii</name>
    <dbReference type="NCBI Taxonomy" id="410841"/>
    <lineage>
        <taxon>Bacteria</taxon>
        <taxon>Pseudomonadati</taxon>
        <taxon>Pseudomonadota</taxon>
        <taxon>Alphaproteobacteria</taxon>
        <taxon>Hyphomicrobiales</taxon>
        <taxon>Kaistiaceae</taxon>
        <taxon>Kaistia</taxon>
    </lineage>
</organism>
<dbReference type="InterPro" id="IPR036388">
    <property type="entry name" value="WH-like_DNA-bd_sf"/>
</dbReference>
<dbReference type="InterPro" id="IPR023187">
    <property type="entry name" value="Tscrpt_reg_MarR-type_CS"/>
</dbReference>
<keyword evidence="6" id="KW-1185">Reference proteome</keyword>
<keyword evidence="3" id="KW-0804">Transcription</keyword>
<feature type="domain" description="HTH marR-type" evidence="4">
    <location>
        <begin position="8"/>
        <end position="141"/>
    </location>
</feature>
<reference evidence="5 6" key="1">
    <citation type="submission" date="2024-06" db="EMBL/GenBank/DDBJ databases">
        <title>Sorghum-associated microbial communities from plants grown in Nebraska, USA.</title>
        <authorList>
            <person name="Schachtman D."/>
        </authorList>
    </citation>
    <scope>NUCLEOTIDE SEQUENCE [LARGE SCALE GENOMIC DNA]</scope>
    <source>
        <strain evidence="5 6">3207</strain>
    </source>
</reference>
<dbReference type="SUPFAM" id="SSF46785">
    <property type="entry name" value="Winged helix' DNA-binding domain"/>
    <property type="match status" value="1"/>
</dbReference>
<evidence type="ECO:0000313" key="5">
    <source>
        <dbReference type="EMBL" id="MET4633920.1"/>
    </source>
</evidence>
<dbReference type="Gene3D" id="1.10.10.10">
    <property type="entry name" value="Winged helix-like DNA-binding domain superfamily/Winged helix DNA-binding domain"/>
    <property type="match status" value="1"/>
</dbReference>
<name>A0ABV2QY42_9HYPH</name>
<protein>
    <submittedName>
        <fullName evidence="5">MarR family transcriptional regulator for hemolysin</fullName>
    </submittedName>
</protein>
<sequence length="157" mass="17297">MVSYENRPKTFLGRLSQASRAMRTCFDSELKTLDLTLSRGRLMLHLVSASHVVTQSELTDALEVEHPTIVRLLDGLEQSGHVQRQPLPGDRRAKAVVLTAEGQAIGERVLRMTDTLSERLLEGISPQDIDVAERVLVALSDNLGRALAKETEVEPAS</sequence>
<comment type="caution">
    <text evidence="5">The sequence shown here is derived from an EMBL/GenBank/DDBJ whole genome shotgun (WGS) entry which is preliminary data.</text>
</comment>
<proteinExistence type="predicted"/>
<evidence type="ECO:0000313" key="6">
    <source>
        <dbReference type="Proteomes" id="UP001549321"/>
    </source>
</evidence>
<dbReference type="PROSITE" id="PS50995">
    <property type="entry name" value="HTH_MARR_2"/>
    <property type="match status" value="1"/>
</dbReference>
<evidence type="ECO:0000259" key="4">
    <source>
        <dbReference type="PROSITE" id="PS50995"/>
    </source>
</evidence>
<dbReference type="PRINTS" id="PR00598">
    <property type="entry name" value="HTHMARR"/>
</dbReference>
<accession>A0ABV2QY42</accession>
<dbReference type="PROSITE" id="PS01117">
    <property type="entry name" value="HTH_MARR_1"/>
    <property type="match status" value="1"/>
</dbReference>
<dbReference type="InterPro" id="IPR000835">
    <property type="entry name" value="HTH_MarR-typ"/>
</dbReference>
<dbReference type="PANTHER" id="PTHR33164:SF64">
    <property type="entry name" value="TRANSCRIPTIONAL REGULATOR SLYA"/>
    <property type="match status" value="1"/>
</dbReference>
<evidence type="ECO:0000256" key="3">
    <source>
        <dbReference type="ARBA" id="ARBA00023163"/>
    </source>
</evidence>
<dbReference type="RefSeq" id="WP_354550451.1">
    <property type="nucleotide sequence ID" value="NZ_JBEPSM010000001.1"/>
</dbReference>
<evidence type="ECO:0000256" key="1">
    <source>
        <dbReference type="ARBA" id="ARBA00023015"/>
    </source>
</evidence>
<dbReference type="SMART" id="SM00347">
    <property type="entry name" value="HTH_MARR"/>
    <property type="match status" value="1"/>
</dbReference>
<dbReference type="Proteomes" id="UP001549321">
    <property type="component" value="Unassembled WGS sequence"/>
</dbReference>
<keyword evidence="2" id="KW-0238">DNA-binding</keyword>
<dbReference type="PANTHER" id="PTHR33164">
    <property type="entry name" value="TRANSCRIPTIONAL REGULATOR, MARR FAMILY"/>
    <property type="match status" value="1"/>
</dbReference>